<dbReference type="EMBL" id="BAAAET010000003">
    <property type="protein sequence ID" value="GAA0696546.1"/>
    <property type="molecule type" value="Genomic_DNA"/>
</dbReference>
<accession>A0ABP3TEW6</accession>
<evidence type="ECO:0000313" key="2">
    <source>
        <dbReference type="EMBL" id="GAA0696546.1"/>
    </source>
</evidence>
<evidence type="ECO:0000313" key="3">
    <source>
        <dbReference type="Proteomes" id="UP001499915"/>
    </source>
</evidence>
<protein>
    <recommendedName>
        <fullName evidence="1">DUF6575 domain-containing protein</fullName>
    </recommendedName>
</protein>
<dbReference type="Proteomes" id="UP001499915">
    <property type="component" value="Unassembled WGS sequence"/>
</dbReference>
<sequence>MMMDSPLPKGNIQNIGLLELREVYTYYDFPRVFSAESLTGQLFLGLCVEDDISDDDQLETRWLYVAISPTRLQAVKAGNMPLRIAFTRPEGGVCFELCMIEEELVEVLEKNPQQLPEEDLPAEGAVLRLEGLHQLEKIPSASNEARQTLREVLNLHIENPSIKSLEIPLGLLGTLASSLQSVLDSIMQNVMNRPTLHGRIPEAVMNEAQLRFTGVFEGSFGARLSSAQQSDLIEPAVSDALCVLVDLVRSGDDPVRLSRLLRSQNQRTARRYAQFLKALYSSNCDIGLDWGSSNPTRGGSSQISSRAARAAYDLVSEMESSMSNAYLVKARLTGWVYKTRSFVAVAEDGIEYRGRLSDELFDERESPQIHALYEMKIADLVEESSLHAGEKSTYVLQELRMILPPGQ</sequence>
<dbReference type="InterPro" id="IPR046482">
    <property type="entry name" value="DUF6575"/>
</dbReference>
<name>A0ABP3TEW6_9GAMM</name>
<gene>
    <name evidence="2" type="ORF">GCM10009104_25720</name>
</gene>
<proteinExistence type="predicted"/>
<organism evidence="2 3">
    <name type="scientific">Marinobacterium maritimum</name>
    <dbReference type="NCBI Taxonomy" id="500162"/>
    <lineage>
        <taxon>Bacteria</taxon>
        <taxon>Pseudomonadati</taxon>
        <taxon>Pseudomonadota</taxon>
        <taxon>Gammaproteobacteria</taxon>
        <taxon>Oceanospirillales</taxon>
        <taxon>Oceanospirillaceae</taxon>
        <taxon>Marinobacterium</taxon>
    </lineage>
</organism>
<dbReference type="RefSeq" id="WP_343806554.1">
    <property type="nucleotide sequence ID" value="NZ_BAAAET010000003.1"/>
</dbReference>
<keyword evidence="3" id="KW-1185">Reference proteome</keyword>
<comment type="caution">
    <text evidence="2">The sequence shown here is derived from an EMBL/GenBank/DDBJ whole genome shotgun (WGS) entry which is preliminary data.</text>
</comment>
<evidence type="ECO:0000259" key="1">
    <source>
        <dbReference type="Pfam" id="PF20215"/>
    </source>
</evidence>
<reference evidence="3" key="1">
    <citation type="journal article" date="2019" name="Int. J. Syst. Evol. Microbiol.">
        <title>The Global Catalogue of Microorganisms (GCM) 10K type strain sequencing project: providing services to taxonomists for standard genome sequencing and annotation.</title>
        <authorList>
            <consortium name="The Broad Institute Genomics Platform"/>
            <consortium name="The Broad Institute Genome Sequencing Center for Infectious Disease"/>
            <person name="Wu L."/>
            <person name="Ma J."/>
        </authorList>
    </citation>
    <scope>NUCLEOTIDE SEQUENCE [LARGE SCALE GENOMIC DNA]</scope>
    <source>
        <strain evidence="3">JCM 15134</strain>
    </source>
</reference>
<feature type="domain" description="DUF6575" evidence="1">
    <location>
        <begin position="15"/>
        <end position="187"/>
    </location>
</feature>
<dbReference type="Pfam" id="PF20215">
    <property type="entry name" value="DUF6575"/>
    <property type="match status" value="1"/>
</dbReference>